<evidence type="ECO:0000313" key="1">
    <source>
        <dbReference type="EMBL" id="CAF2078715.1"/>
    </source>
</evidence>
<dbReference type="Gene3D" id="4.10.60.10">
    <property type="entry name" value="Zinc finger, CCHC-type"/>
    <property type="match status" value="1"/>
</dbReference>
<dbReference type="AlphaFoldDB" id="A0A816TEL6"/>
<organism evidence="2 5">
    <name type="scientific">Rotaria magnacalcarata</name>
    <dbReference type="NCBI Taxonomy" id="392030"/>
    <lineage>
        <taxon>Eukaryota</taxon>
        <taxon>Metazoa</taxon>
        <taxon>Spiralia</taxon>
        <taxon>Gnathifera</taxon>
        <taxon>Rotifera</taxon>
        <taxon>Eurotatoria</taxon>
        <taxon>Bdelloidea</taxon>
        <taxon>Philodinida</taxon>
        <taxon>Philodinidae</taxon>
        <taxon>Rotaria</taxon>
    </lineage>
</organism>
<gene>
    <name evidence="3" type="ORF">OVN521_LOCUS17088</name>
    <name evidence="4" type="ORF">UXM345_LOCUS24897</name>
    <name evidence="2" type="ORF">WKI299_LOCUS18884</name>
    <name evidence="1" type="ORF">XDN619_LOCUS14129</name>
</gene>
<dbReference type="Proteomes" id="UP000663842">
    <property type="component" value="Unassembled WGS sequence"/>
</dbReference>
<dbReference type="EMBL" id="CAJOBG010002917">
    <property type="protein sequence ID" value="CAF4035888.1"/>
    <property type="molecule type" value="Genomic_DNA"/>
</dbReference>
<name>A0A816TEL6_9BILA</name>
<evidence type="ECO:0000313" key="4">
    <source>
        <dbReference type="EMBL" id="CAF4146955.1"/>
    </source>
</evidence>
<keyword evidence="6" id="KW-1185">Reference proteome</keyword>
<proteinExistence type="predicted"/>
<dbReference type="EMBL" id="CAJNRF010007743">
    <property type="protein sequence ID" value="CAF2094466.1"/>
    <property type="molecule type" value="Genomic_DNA"/>
</dbReference>
<evidence type="ECO:0000313" key="3">
    <source>
        <dbReference type="EMBL" id="CAF4035888.1"/>
    </source>
</evidence>
<dbReference type="EMBL" id="CAJOBF010004634">
    <property type="protein sequence ID" value="CAF4146955.1"/>
    <property type="molecule type" value="Genomic_DNA"/>
</dbReference>
<dbReference type="Proteomes" id="UP000663887">
    <property type="component" value="Unassembled WGS sequence"/>
</dbReference>
<evidence type="ECO:0000313" key="5">
    <source>
        <dbReference type="Proteomes" id="UP000663856"/>
    </source>
</evidence>
<comment type="caution">
    <text evidence="2">The sequence shown here is derived from an EMBL/GenBank/DDBJ whole genome shotgun (WGS) entry which is preliminary data.</text>
</comment>
<evidence type="ECO:0000313" key="2">
    <source>
        <dbReference type="EMBL" id="CAF2094466.1"/>
    </source>
</evidence>
<reference evidence="2" key="1">
    <citation type="submission" date="2021-02" db="EMBL/GenBank/DDBJ databases">
        <authorList>
            <person name="Nowell W R."/>
        </authorList>
    </citation>
    <scope>NUCLEOTIDE SEQUENCE</scope>
</reference>
<sequence length="287" mass="33000">MSSSKTNECYLLYCNSSAQFESSLNKSNWPDKFCDCDYTFDPSTRVPSSYYIVMLNAPTQWDVANFCDELKLQYKTIIKGERLYVRGARPIPKIRIDFSSNKELLGILQSKRMLLNDENTSYPIEPYLAPPRILRCYICQQYDDHIAAHCPNKDKSICFKCGEQHQYNPECQNKICCVHCKGDHLAGNPNCPKKIETRELKKFQAKPSTLPSSYSVNSNKWTGNSAQHLLGNSSATSRQINNNVNKNDYPLQLLDRMHSNIQSVLQQQVELNRRLKEQTIKLNCHAN</sequence>
<protein>
    <submittedName>
        <fullName evidence="2">Uncharacterized protein</fullName>
    </submittedName>
</protein>
<evidence type="ECO:0000313" key="6">
    <source>
        <dbReference type="Proteomes" id="UP000663866"/>
    </source>
</evidence>
<dbReference type="EMBL" id="CAJNRG010005608">
    <property type="protein sequence ID" value="CAF2078715.1"/>
    <property type="molecule type" value="Genomic_DNA"/>
</dbReference>
<accession>A0A816TEL6</accession>
<dbReference type="Proteomes" id="UP000663856">
    <property type="component" value="Unassembled WGS sequence"/>
</dbReference>
<dbReference type="Proteomes" id="UP000663866">
    <property type="component" value="Unassembled WGS sequence"/>
</dbReference>